<feature type="transmembrane region" description="Helical" evidence="8">
    <location>
        <begin position="50"/>
        <end position="79"/>
    </location>
</feature>
<evidence type="ECO:0000313" key="10">
    <source>
        <dbReference type="WBParaSite" id="Smp_170020.2"/>
    </source>
</evidence>
<accession>A0A5K4EWB4</accession>
<feature type="transmembrane region" description="Helical" evidence="8">
    <location>
        <begin position="315"/>
        <end position="339"/>
    </location>
</feature>
<protein>
    <submittedName>
        <fullName evidence="10">Putative neuropeptide receptor</fullName>
    </submittedName>
</protein>
<evidence type="ECO:0000256" key="8">
    <source>
        <dbReference type="SAM" id="Phobius"/>
    </source>
</evidence>
<dbReference type="Gene3D" id="1.20.1070.10">
    <property type="entry name" value="Rhodopsin 7-helix transmembrane proteins"/>
    <property type="match status" value="1"/>
</dbReference>
<dbReference type="STRING" id="6183.A0A5K4EWB4"/>
<comment type="subcellular location">
    <subcellularLocation>
        <location evidence="1">Membrane</location>
        <topology evidence="1">Multi-pass membrane protein</topology>
    </subcellularLocation>
</comment>
<keyword evidence="7" id="KW-0807">Transducer</keyword>
<keyword evidence="2 8" id="KW-0812">Transmembrane</keyword>
<dbReference type="InParanoid" id="A0A5K4EWB4"/>
<dbReference type="WBParaSite" id="Smp_170020.2">
    <property type="protein sequence ID" value="Smp_170020.2"/>
    <property type="gene ID" value="Smp_170020"/>
</dbReference>
<dbReference type="GO" id="GO:0005886">
    <property type="term" value="C:plasma membrane"/>
    <property type="evidence" value="ECO:0007669"/>
    <property type="project" value="TreeGrafter"/>
</dbReference>
<evidence type="ECO:0000256" key="6">
    <source>
        <dbReference type="ARBA" id="ARBA00023170"/>
    </source>
</evidence>
<dbReference type="InterPro" id="IPR017452">
    <property type="entry name" value="GPCR_Rhodpsn_7TM"/>
</dbReference>
<keyword evidence="5 8" id="KW-0472">Membrane</keyword>
<name>A0A5K4EWB4_SCHMA</name>
<dbReference type="PROSITE" id="PS50262">
    <property type="entry name" value="G_PROTEIN_RECEP_F1_2"/>
    <property type="match status" value="1"/>
</dbReference>
<dbReference type="ExpressionAtlas" id="A0A5K4EWB4">
    <property type="expression patterns" value="baseline and differential"/>
</dbReference>
<feature type="transmembrane region" description="Helical" evidence="8">
    <location>
        <begin position="253"/>
        <end position="276"/>
    </location>
</feature>
<dbReference type="GO" id="GO:0004930">
    <property type="term" value="F:G protein-coupled receptor activity"/>
    <property type="evidence" value="ECO:0007669"/>
    <property type="project" value="UniProtKB-KW"/>
</dbReference>
<dbReference type="SUPFAM" id="SSF81321">
    <property type="entry name" value="Family A G protein-coupled receptor-like"/>
    <property type="match status" value="1"/>
</dbReference>
<evidence type="ECO:0000256" key="1">
    <source>
        <dbReference type="ARBA" id="ARBA00004141"/>
    </source>
</evidence>
<dbReference type="InterPro" id="IPR000276">
    <property type="entry name" value="GPCR_Rhodpsn"/>
</dbReference>
<feature type="transmembrane region" description="Helical" evidence="8">
    <location>
        <begin position="170"/>
        <end position="198"/>
    </location>
</feature>
<dbReference type="PRINTS" id="PR00237">
    <property type="entry name" value="GPCRRHODOPSN"/>
</dbReference>
<keyword evidence="3 8" id="KW-1133">Transmembrane helix</keyword>
<evidence type="ECO:0000256" key="4">
    <source>
        <dbReference type="ARBA" id="ARBA00023040"/>
    </source>
</evidence>
<organism evidence="10">
    <name type="scientific">Schistosoma mansoni</name>
    <name type="common">Blood fluke</name>
    <dbReference type="NCBI Taxonomy" id="6183"/>
    <lineage>
        <taxon>Eukaryota</taxon>
        <taxon>Metazoa</taxon>
        <taxon>Spiralia</taxon>
        <taxon>Lophotrochozoa</taxon>
        <taxon>Platyhelminthes</taxon>
        <taxon>Trematoda</taxon>
        <taxon>Digenea</taxon>
        <taxon>Strigeidida</taxon>
        <taxon>Schistosomatoidea</taxon>
        <taxon>Schistosomatidae</taxon>
        <taxon>Schistosoma</taxon>
    </lineage>
</organism>
<dbReference type="PANTHER" id="PTHR45695:SF9">
    <property type="entry name" value="LEUCOKININ RECEPTOR"/>
    <property type="match status" value="1"/>
</dbReference>
<feature type="transmembrane region" description="Helical" evidence="8">
    <location>
        <begin position="437"/>
        <end position="456"/>
    </location>
</feature>
<keyword evidence="6" id="KW-0675">Receptor</keyword>
<evidence type="ECO:0000256" key="2">
    <source>
        <dbReference type="ARBA" id="ARBA00022692"/>
    </source>
</evidence>
<feature type="transmembrane region" description="Helical" evidence="8">
    <location>
        <begin position="210"/>
        <end position="232"/>
    </location>
</feature>
<dbReference type="AlphaFoldDB" id="A0A5K4EWB4"/>
<sequence>MNNFSSVYESGQLNIWSTSSVNHIDNVTENLMSNDMYENYIIIHKNETSIFLSILVFSVYIITMLSSFIGNTIAICIFLRKRKKFGIKYRTTMKPFTSTEKQVDPHSENYLQSFKNRHVDGNYSSSASDYDHNNLLKKNLDNSIEKAPKHLHHIMRNTCQKQTFYMNGAFNYYLASLGISDLFMGLFCIPFTFTQIYLHHWPFPDLMCPIVVYVQLVMVTASSLTNTVISLNRLFGIISPFRFDHWPSRHQKSLTICIIISIWAISFSGSTVQLFATRTQRQGQNTNPLEQKEGYSAGRKLCQESWDGDDYKRSIYTVVLFLVIYIIPLGIQTSTYGYISFRLWNRKTPGESIKGVEDMRIKEKKRIIKMLAFIVAMFGICWLPSHLFFLLQDFSTLFRNMPEHTTRLVYGMCHWIAMSNSFVNPIIYLIMSRSFRVLLSLMTYLNVIFIPLYLLSTYPRSYVMYH</sequence>
<feature type="transmembrane region" description="Helical" evidence="8">
    <location>
        <begin position="367"/>
        <end position="389"/>
    </location>
</feature>
<evidence type="ECO:0000256" key="7">
    <source>
        <dbReference type="ARBA" id="ARBA00023224"/>
    </source>
</evidence>
<evidence type="ECO:0000259" key="9">
    <source>
        <dbReference type="PROSITE" id="PS50262"/>
    </source>
</evidence>
<feature type="domain" description="G-protein coupled receptors family 1 profile" evidence="9">
    <location>
        <begin position="149"/>
        <end position="428"/>
    </location>
</feature>
<dbReference type="Pfam" id="PF00001">
    <property type="entry name" value="7tm_1"/>
    <property type="match status" value="1"/>
</dbReference>
<dbReference type="PANTHER" id="PTHR45695">
    <property type="entry name" value="LEUCOKININ RECEPTOR-RELATED"/>
    <property type="match status" value="1"/>
</dbReference>
<proteinExistence type="predicted"/>
<reference evidence="10" key="1">
    <citation type="submission" date="2019-11" db="UniProtKB">
        <authorList>
            <consortium name="WormBaseParasite"/>
        </authorList>
    </citation>
    <scope>IDENTIFICATION</scope>
    <source>
        <strain evidence="10">Puerto Rican</strain>
    </source>
</reference>
<keyword evidence="4" id="KW-0297">G-protein coupled receptor</keyword>
<evidence type="ECO:0000256" key="5">
    <source>
        <dbReference type="ARBA" id="ARBA00023136"/>
    </source>
</evidence>
<feature type="transmembrane region" description="Helical" evidence="8">
    <location>
        <begin position="409"/>
        <end position="430"/>
    </location>
</feature>
<evidence type="ECO:0000256" key="3">
    <source>
        <dbReference type="ARBA" id="ARBA00022989"/>
    </source>
</evidence>